<dbReference type="EC" id="1.14.-.-" evidence="8"/>
<dbReference type="PANTHER" id="PTHR30011">
    <property type="entry name" value="ALKANESULFONATE MONOOXYGENASE-RELATED"/>
    <property type="match status" value="1"/>
</dbReference>
<organism evidence="8">
    <name type="scientific">Microbacterium sp. A8/3-1</name>
    <dbReference type="NCBI Taxonomy" id="3160749"/>
    <lineage>
        <taxon>Bacteria</taxon>
        <taxon>Bacillati</taxon>
        <taxon>Actinomycetota</taxon>
        <taxon>Actinomycetes</taxon>
        <taxon>Micrococcales</taxon>
        <taxon>Microbacteriaceae</taxon>
        <taxon>Microbacterium</taxon>
    </lineage>
</organism>
<dbReference type="SUPFAM" id="SSF51679">
    <property type="entry name" value="Bacterial luciferase-like"/>
    <property type="match status" value="1"/>
</dbReference>
<sequence length="439" mass="48777">MEQALAHTKFHLGYFTKFGPPAWRAESDRTHGDDWWTGQHFAKLGRRLEKSFFDFMFFEDSVNVSRVYQNSMDADLKFAIYTPKHDPLQLLPYLAGQTERIGLIGTASTSFYPPYLLARALSTADSLSSGRVGWNMVTSSERDAARNFGMDALPSPIERYDRADEFVELAKALWDSWEEGSLVIDQETNTYIDPSKVHAIDYVGKYHRSRGPLNTLRSPQGRPVLAQAGASDRGRDFAAKHADAVFALTGSGIEEMKALRSDLRARAKSHGRNPDDLKIFWATPAYITQGGGPVDRSFSDSEFVRIVAWWSTFFDLDLSNYDLDNPMPEGVTAMGHTSMMNQLQTWGRDMGVTLRQGLTMMAQGSDEIGIAGPAEKVAANLVAAMDEVGGDGIMILSNDVGNERFVSSIVDELVPELQRLGVVRTSYSGATLRENLRAF</sequence>
<evidence type="ECO:0000256" key="4">
    <source>
        <dbReference type="ARBA" id="ARBA00023033"/>
    </source>
</evidence>
<protein>
    <submittedName>
        <fullName evidence="8">NtaA/DmoA family FMN-dependent monooxygenase</fullName>
        <ecNumber evidence="8">1.14.-.-</ecNumber>
    </submittedName>
</protein>
<feature type="binding site" evidence="6">
    <location>
        <position position="231"/>
    </location>
    <ligand>
        <name>FMN</name>
        <dbReference type="ChEBI" id="CHEBI:58210"/>
    </ligand>
</feature>
<dbReference type="InterPro" id="IPR016215">
    <property type="entry name" value="NTA_MOA"/>
</dbReference>
<feature type="binding site" evidence="6">
    <location>
        <position position="106"/>
    </location>
    <ligand>
        <name>FMN</name>
        <dbReference type="ChEBI" id="CHEBI:58210"/>
    </ligand>
</feature>
<evidence type="ECO:0000256" key="5">
    <source>
        <dbReference type="ARBA" id="ARBA00033748"/>
    </source>
</evidence>
<dbReference type="PIRSF" id="PIRSF000337">
    <property type="entry name" value="NTA_MOA"/>
    <property type="match status" value="1"/>
</dbReference>
<dbReference type="PANTHER" id="PTHR30011:SF16">
    <property type="entry name" value="C2H2 FINGER DOMAIN TRANSCRIPTION FACTOR (EUROFUNG)-RELATED"/>
    <property type="match status" value="1"/>
</dbReference>
<evidence type="ECO:0000259" key="7">
    <source>
        <dbReference type="Pfam" id="PF00296"/>
    </source>
</evidence>
<dbReference type="GO" id="GO:0016705">
    <property type="term" value="F:oxidoreductase activity, acting on paired donors, with incorporation or reduction of molecular oxygen"/>
    <property type="evidence" value="ECO:0007669"/>
    <property type="project" value="InterPro"/>
</dbReference>
<keyword evidence="2 6" id="KW-0288">FMN</keyword>
<dbReference type="Pfam" id="PF00296">
    <property type="entry name" value="Bac_luciferase"/>
    <property type="match status" value="1"/>
</dbReference>
<dbReference type="RefSeq" id="WP_350353323.1">
    <property type="nucleotide sequence ID" value="NZ_CP158357.1"/>
</dbReference>
<keyword evidence="4 8" id="KW-0503">Monooxygenase</keyword>
<name>A0AAU7W1I4_9MICO</name>
<evidence type="ECO:0000313" key="8">
    <source>
        <dbReference type="EMBL" id="XBX80522.1"/>
    </source>
</evidence>
<gene>
    <name evidence="8" type="ORF">ABS642_10645</name>
</gene>
<keyword evidence="3 8" id="KW-0560">Oxidoreductase</keyword>
<evidence type="ECO:0000256" key="3">
    <source>
        <dbReference type="ARBA" id="ARBA00023002"/>
    </source>
</evidence>
<evidence type="ECO:0000256" key="1">
    <source>
        <dbReference type="ARBA" id="ARBA00022630"/>
    </source>
</evidence>
<reference evidence="8" key="1">
    <citation type="submission" date="2024-06" db="EMBL/GenBank/DDBJ databases">
        <title>Draft genome sequence of Microbacterium sp. strain A8/3-1, isolated from Oxytropis tragacanthoides Fisch. ex DC. Root nodules in the Altai region of Russia.</title>
        <authorList>
            <person name="Sazanova A."/>
            <person name="Guro P."/>
            <person name="Kuznetsova I."/>
            <person name="Belimov A."/>
            <person name="Safronova V."/>
        </authorList>
    </citation>
    <scope>NUCLEOTIDE SEQUENCE</scope>
    <source>
        <strain evidence="8">A8/3-1</strain>
    </source>
</reference>
<comment type="similarity">
    <text evidence="5">Belongs to the NtaA/SnaA/DszA monooxygenase family.</text>
</comment>
<evidence type="ECO:0000256" key="6">
    <source>
        <dbReference type="PIRSR" id="PIRSR000337-1"/>
    </source>
</evidence>
<dbReference type="Gene3D" id="3.20.20.30">
    <property type="entry name" value="Luciferase-like domain"/>
    <property type="match status" value="1"/>
</dbReference>
<feature type="domain" description="Luciferase-like" evidence="7">
    <location>
        <begin position="36"/>
        <end position="288"/>
    </location>
</feature>
<feature type="binding site" evidence="6">
    <location>
        <position position="60"/>
    </location>
    <ligand>
        <name>FMN</name>
        <dbReference type="ChEBI" id="CHEBI:58210"/>
    </ligand>
</feature>
<accession>A0AAU7W1I4</accession>
<proteinExistence type="inferred from homology"/>
<dbReference type="InterPro" id="IPR051260">
    <property type="entry name" value="Diverse_substr_monoxygenases"/>
</dbReference>
<dbReference type="AlphaFoldDB" id="A0AAU7W1I4"/>
<feature type="binding site" evidence="6">
    <location>
        <position position="160"/>
    </location>
    <ligand>
        <name>FMN</name>
        <dbReference type="ChEBI" id="CHEBI:58210"/>
    </ligand>
</feature>
<dbReference type="NCBIfam" id="TIGR03860">
    <property type="entry name" value="FMN_nitrolo"/>
    <property type="match status" value="1"/>
</dbReference>
<keyword evidence="1 6" id="KW-0285">Flavoprotein</keyword>
<dbReference type="InterPro" id="IPR036661">
    <property type="entry name" value="Luciferase-like_sf"/>
</dbReference>
<dbReference type="InterPro" id="IPR011251">
    <property type="entry name" value="Luciferase-like_dom"/>
</dbReference>
<dbReference type="EMBL" id="CP158357">
    <property type="protein sequence ID" value="XBX80522.1"/>
    <property type="molecule type" value="Genomic_DNA"/>
</dbReference>
<dbReference type="GO" id="GO:0004497">
    <property type="term" value="F:monooxygenase activity"/>
    <property type="evidence" value="ECO:0007669"/>
    <property type="project" value="UniProtKB-KW"/>
</dbReference>
<evidence type="ECO:0000256" key="2">
    <source>
        <dbReference type="ARBA" id="ARBA00022643"/>
    </source>
</evidence>